<reference evidence="2" key="1">
    <citation type="journal article" date="2022" name="Mol. Ecol. Resour.">
        <title>The genomes of chicory, endive, great burdock and yacon provide insights into Asteraceae palaeo-polyploidization history and plant inulin production.</title>
        <authorList>
            <person name="Fan W."/>
            <person name="Wang S."/>
            <person name="Wang H."/>
            <person name="Wang A."/>
            <person name="Jiang F."/>
            <person name="Liu H."/>
            <person name="Zhao H."/>
            <person name="Xu D."/>
            <person name="Zhang Y."/>
        </authorList>
    </citation>
    <scope>NUCLEOTIDE SEQUENCE [LARGE SCALE GENOMIC DNA]</scope>
    <source>
        <strain evidence="2">cv. Yunnan</strain>
    </source>
</reference>
<reference evidence="1 2" key="2">
    <citation type="journal article" date="2022" name="Mol. Ecol. Resour.">
        <title>The genomes of chicory, endive, great burdock and yacon provide insights into Asteraceae paleo-polyploidization history and plant inulin production.</title>
        <authorList>
            <person name="Fan W."/>
            <person name="Wang S."/>
            <person name="Wang H."/>
            <person name="Wang A."/>
            <person name="Jiang F."/>
            <person name="Liu H."/>
            <person name="Zhao H."/>
            <person name="Xu D."/>
            <person name="Zhang Y."/>
        </authorList>
    </citation>
    <scope>NUCLEOTIDE SEQUENCE [LARGE SCALE GENOMIC DNA]</scope>
    <source>
        <strain evidence="2">cv. Yunnan</strain>
        <tissue evidence="1">Leaves</tissue>
    </source>
</reference>
<sequence length="114" mass="13155">MEYLRVMYCWSIVFHKALIDDSTEALLFDGRFVESLILLCPAFNRIKGFQLSLLQICEKERSYEVESKLGMIALILQGKMIYRGNKLVSMESTSERCKSRERHGENGAENQDLA</sequence>
<evidence type="ECO:0000313" key="2">
    <source>
        <dbReference type="Proteomes" id="UP001056120"/>
    </source>
</evidence>
<dbReference type="EMBL" id="CM042029">
    <property type="protein sequence ID" value="KAI3795697.1"/>
    <property type="molecule type" value="Genomic_DNA"/>
</dbReference>
<evidence type="ECO:0000313" key="1">
    <source>
        <dbReference type="EMBL" id="KAI3795697.1"/>
    </source>
</evidence>
<protein>
    <submittedName>
        <fullName evidence="1">Uncharacterized protein</fullName>
    </submittedName>
</protein>
<name>A0ACB9HIV0_9ASTR</name>
<proteinExistence type="predicted"/>
<comment type="caution">
    <text evidence="1">The sequence shown here is derived from an EMBL/GenBank/DDBJ whole genome shotgun (WGS) entry which is preliminary data.</text>
</comment>
<organism evidence="1 2">
    <name type="scientific">Smallanthus sonchifolius</name>
    <dbReference type="NCBI Taxonomy" id="185202"/>
    <lineage>
        <taxon>Eukaryota</taxon>
        <taxon>Viridiplantae</taxon>
        <taxon>Streptophyta</taxon>
        <taxon>Embryophyta</taxon>
        <taxon>Tracheophyta</taxon>
        <taxon>Spermatophyta</taxon>
        <taxon>Magnoliopsida</taxon>
        <taxon>eudicotyledons</taxon>
        <taxon>Gunneridae</taxon>
        <taxon>Pentapetalae</taxon>
        <taxon>asterids</taxon>
        <taxon>campanulids</taxon>
        <taxon>Asterales</taxon>
        <taxon>Asteraceae</taxon>
        <taxon>Asteroideae</taxon>
        <taxon>Heliantheae alliance</taxon>
        <taxon>Millerieae</taxon>
        <taxon>Smallanthus</taxon>
    </lineage>
</organism>
<dbReference type="Proteomes" id="UP001056120">
    <property type="component" value="Linkage Group LG12"/>
</dbReference>
<gene>
    <name evidence="1" type="ORF">L1987_38354</name>
</gene>
<keyword evidence="2" id="KW-1185">Reference proteome</keyword>
<accession>A0ACB9HIV0</accession>